<accession>A0A137NQQ9</accession>
<evidence type="ECO:0000313" key="2">
    <source>
        <dbReference type="Proteomes" id="UP000070444"/>
    </source>
</evidence>
<name>A0A137NQQ9_CONC2</name>
<proteinExistence type="predicted"/>
<sequence>MLLILKNELPYIIPCLVASIISIIAAFISHFYLDKTLGNNTNTLLNSELITKLRLTVSKDSDFILNGLSNTTFIFSGFTTIVKD</sequence>
<gene>
    <name evidence="1" type="ORF">CONCODRAFT_13439</name>
</gene>
<reference evidence="1 2" key="1">
    <citation type="journal article" date="2015" name="Genome Biol. Evol.">
        <title>Phylogenomic analyses indicate that early fungi evolved digesting cell walls of algal ancestors of land plants.</title>
        <authorList>
            <person name="Chang Y."/>
            <person name="Wang S."/>
            <person name="Sekimoto S."/>
            <person name="Aerts A.L."/>
            <person name="Choi C."/>
            <person name="Clum A."/>
            <person name="LaButti K.M."/>
            <person name="Lindquist E.A."/>
            <person name="Yee Ngan C."/>
            <person name="Ohm R.A."/>
            <person name="Salamov A.A."/>
            <person name="Grigoriev I.V."/>
            <person name="Spatafora J.W."/>
            <person name="Berbee M.L."/>
        </authorList>
    </citation>
    <scope>NUCLEOTIDE SEQUENCE [LARGE SCALE GENOMIC DNA]</scope>
    <source>
        <strain evidence="1 2">NRRL 28638</strain>
    </source>
</reference>
<dbReference type="AlphaFoldDB" id="A0A137NQQ9"/>
<dbReference type="Proteomes" id="UP000070444">
    <property type="component" value="Unassembled WGS sequence"/>
</dbReference>
<organism evidence="1 2">
    <name type="scientific">Conidiobolus coronatus (strain ATCC 28846 / CBS 209.66 / NRRL 28638)</name>
    <name type="common">Delacroixia coronata</name>
    <dbReference type="NCBI Taxonomy" id="796925"/>
    <lineage>
        <taxon>Eukaryota</taxon>
        <taxon>Fungi</taxon>
        <taxon>Fungi incertae sedis</taxon>
        <taxon>Zoopagomycota</taxon>
        <taxon>Entomophthoromycotina</taxon>
        <taxon>Entomophthoromycetes</taxon>
        <taxon>Entomophthorales</taxon>
        <taxon>Ancylistaceae</taxon>
        <taxon>Conidiobolus</taxon>
    </lineage>
</organism>
<dbReference type="EMBL" id="KQ964985">
    <property type="protein sequence ID" value="KXN65097.1"/>
    <property type="molecule type" value="Genomic_DNA"/>
</dbReference>
<protein>
    <submittedName>
        <fullName evidence="1">Uncharacterized protein</fullName>
    </submittedName>
</protein>
<keyword evidence="2" id="KW-1185">Reference proteome</keyword>
<evidence type="ECO:0000313" key="1">
    <source>
        <dbReference type="EMBL" id="KXN65097.1"/>
    </source>
</evidence>